<dbReference type="AlphaFoldDB" id="A0A6F8T0T7"/>
<keyword evidence="3" id="KW-1185">Reference proteome</keyword>
<keyword evidence="2" id="KW-0282">Flagellum</keyword>
<dbReference type="KEGG" id="lant:TUM19329_06550"/>
<feature type="domain" description="Flagellar hook-length control protein-like C-terminal" evidence="1">
    <location>
        <begin position="297"/>
        <end position="373"/>
    </location>
</feature>
<keyword evidence="2" id="KW-0966">Cell projection</keyword>
<evidence type="ECO:0000313" key="3">
    <source>
        <dbReference type="Proteomes" id="UP000502894"/>
    </source>
</evidence>
<reference evidence="2" key="1">
    <citation type="journal article" date="2020" name="Microbiol. Resour. Announc.">
        <title>Complete Genome Sequence of Novel Psychrotolerant Legionella Strain TUM19329, Isolated from Antarctic Lake Sediment.</title>
        <authorList>
            <person name="Shimada S."/>
            <person name="Nakai R."/>
            <person name="Aoki K."/>
            <person name="Shimoeda N."/>
            <person name="Ohno G."/>
            <person name="Miyazaki Y."/>
            <person name="Kudoh S."/>
            <person name="Imura S."/>
            <person name="Watanabe K."/>
            <person name="Ishii Y."/>
            <person name="Tateda K."/>
        </authorList>
    </citation>
    <scope>NUCLEOTIDE SEQUENCE [LARGE SCALE GENOMIC DNA]</scope>
    <source>
        <strain evidence="2">TUM19329</strain>
    </source>
</reference>
<evidence type="ECO:0000313" key="2">
    <source>
        <dbReference type="EMBL" id="BCA94294.1"/>
    </source>
</evidence>
<protein>
    <submittedName>
        <fullName evidence="2">Flagellar hook-length control protein FliK</fullName>
    </submittedName>
</protein>
<accession>A0A6F8T0T7</accession>
<dbReference type="Proteomes" id="UP000502894">
    <property type="component" value="Chromosome"/>
</dbReference>
<dbReference type="EMBL" id="AP022839">
    <property type="protein sequence ID" value="BCA94294.1"/>
    <property type="molecule type" value="Genomic_DNA"/>
</dbReference>
<sequence>MAIEMNKSPSVRLTPVQEIKLAKPATELYVGQILKTVVVTALTNDQVLININGQNLNAKSSHHFIPGELLQVKVIANTDETILEVQHPHRSSTILQNTLLLTLPKQAPPTGLINTMNQLVHFENLPENIQKQITGILNNFVSLTELPQQLRYAINQSGLFLESALLKWQRSMNPRGLRTDFKGQCLRLLSSLPTSNKKNSSLLPKPESPLLEQDSLPLPGAIPQSLHKDSFVYLLEQSPEELQSILAEQLVQVLARITASQINHLSNGNKDGYFIMLDLPIRTPESIEVIPLMIKQHQAKPMHPSRWCLSFALNLSQLGDIQASVSLHSNNIDIKINVQKSSTIDILNQHQQEIGTLFSKLGLNLHHWKLQLGLESNHIDVTNLRLLDIRI</sequence>
<gene>
    <name evidence="2" type="ORF">TUM19329_06550</name>
</gene>
<name>A0A6F8T0T7_9GAMM</name>
<keyword evidence="2" id="KW-0969">Cilium</keyword>
<evidence type="ECO:0000259" key="1">
    <source>
        <dbReference type="Pfam" id="PF02120"/>
    </source>
</evidence>
<dbReference type="InterPro" id="IPR021136">
    <property type="entry name" value="Flagellar_hook_control-like_C"/>
</dbReference>
<proteinExistence type="predicted"/>
<dbReference type="Pfam" id="PF02120">
    <property type="entry name" value="Flg_hook"/>
    <property type="match status" value="1"/>
</dbReference>
<organism evidence="2 3">
    <name type="scientific">Legionella antarctica</name>
    <dbReference type="NCBI Taxonomy" id="2708020"/>
    <lineage>
        <taxon>Bacteria</taxon>
        <taxon>Pseudomonadati</taxon>
        <taxon>Pseudomonadota</taxon>
        <taxon>Gammaproteobacteria</taxon>
        <taxon>Legionellales</taxon>
        <taxon>Legionellaceae</taxon>
        <taxon>Legionella</taxon>
    </lineage>
</organism>